<dbReference type="InterPro" id="IPR046342">
    <property type="entry name" value="CBS_dom_sf"/>
</dbReference>
<dbReference type="InterPro" id="IPR000644">
    <property type="entry name" value="CBS_dom"/>
</dbReference>
<dbReference type="SUPFAM" id="SSF54631">
    <property type="entry name" value="CBS-domain pair"/>
    <property type="match status" value="1"/>
</dbReference>
<evidence type="ECO:0000259" key="3">
    <source>
        <dbReference type="PROSITE" id="PS51371"/>
    </source>
</evidence>
<evidence type="ECO:0000313" key="4">
    <source>
        <dbReference type="Proteomes" id="UP000694886"/>
    </source>
</evidence>
<accession>A0AB32W7C9</accession>
<dbReference type="GeneID" id="18610617"/>
<organism evidence="4 5">
    <name type="scientific">Theobroma cacao</name>
    <name type="common">Cacao</name>
    <name type="synonym">Cocoa</name>
    <dbReference type="NCBI Taxonomy" id="3641"/>
    <lineage>
        <taxon>Eukaryota</taxon>
        <taxon>Viridiplantae</taxon>
        <taxon>Streptophyta</taxon>
        <taxon>Embryophyta</taxon>
        <taxon>Tracheophyta</taxon>
        <taxon>Spermatophyta</taxon>
        <taxon>Magnoliopsida</taxon>
        <taxon>eudicotyledons</taxon>
        <taxon>Gunneridae</taxon>
        <taxon>Pentapetalae</taxon>
        <taxon>rosids</taxon>
        <taxon>malvids</taxon>
        <taxon>Malvales</taxon>
        <taxon>Malvaceae</taxon>
        <taxon>Byttnerioideae</taxon>
        <taxon>Theobroma</taxon>
    </lineage>
</organism>
<proteinExistence type="predicted"/>
<evidence type="ECO:0000256" key="1">
    <source>
        <dbReference type="ARBA" id="ARBA00023122"/>
    </source>
</evidence>
<evidence type="ECO:0000313" key="5">
    <source>
        <dbReference type="RefSeq" id="XP_017973981.1"/>
    </source>
</evidence>
<dbReference type="InterPro" id="IPR051257">
    <property type="entry name" value="Diverse_CBS-Domain"/>
</dbReference>
<dbReference type="PANTHER" id="PTHR43080">
    <property type="entry name" value="CBS DOMAIN-CONTAINING PROTEIN CBSX3, MITOCHONDRIAL"/>
    <property type="match status" value="1"/>
</dbReference>
<name>A0AB32W7C9_THECC</name>
<protein>
    <submittedName>
        <fullName evidence="5">CBS domain-containing protein CBSX3, mitochondrial isoform X2</fullName>
    </submittedName>
</protein>
<sequence length="170" mass="18943">MKGAVQAFLLHGNTVKNAVLQRIRVVNPVKRPIIFSRFESVSSARMEEHGFESTTIADILKAKGKGADGSWLWCTTDDTVYNAVKSMTQHNVGALVVVKPGEQESIAGIITERDYLRKIIVQGRSSKSTKVGDIMTEENKLITVTPETKVLRAMQLMTVFWQITESDTFQ</sequence>
<dbReference type="Gene3D" id="3.10.580.10">
    <property type="entry name" value="CBS-domain"/>
    <property type="match status" value="1"/>
</dbReference>
<dbReference type="Proteomes" id="UP000694886">
    <property type="component" value="Chromosome 1"/>
</dbReference>
<dbReference type="PANTHER" id="PTHR43080:SF2">
    <property type="entry name" value="CBS DOMAIN-CONTAINING PROTEIN"/>
    <property type="match status" value="1"/>
</dbReference>
<feature type="domain" description="CBS" evidence="3">
    <location>
        <begin position="67"/>
        <end position="126"/>
    </location>
</feature>
<keyword evidence="1 2" id="KW-0129">CBS domain</keyword>
<gene>
    <name evidence="5" type="primary">LOC18610617</name>
</gene>
<dbReference type="PROSITE" id="PS51371">
    <property type="entry name" value="CBS"/>
    <property type="match status" value="1"/>
</dbReference>
<dbReference type="RefSeq" id="XP_017973981.1">
    <property type="nucleotide sequence ID" value="XM_018118492.1"/>
</dbReference>
<reference evidence="5" key="2">
    <citation type="submission" date="2025-08" db="UniProtKB">
        <authorList>
            <consortium name="RefSeq"/>
        </authorList>
    </citation>
    <scope>IDENTIFICATION</scope>
</reference>
<dbReference type="Pfam" id="PF00571">
    <property type="entry name" value="CBS"/>
    <property type="match status" value="1"/>
</dbReference>
<evidence type="ECO:0000256" key="2">
    <source>
        <dbReference type="PROSITE-ProRule" id="PRU00703"/>
    </source>
</evidence>
<dbReference type="AlphaFoldDB" id="A0AB32W7C9"/>
<dbReference type="Gramene" id="Tc01v2_t000010.1">
    <property type="protein sequence ID" value="Tc01v2_p000010.1"/>
    <property type="gene ID" value="Tc01v2_g000010"/>
</dbReference>
<reference evidence="4" key="1">
    <citation type="journal article" date="1997" name="Nucleic Acids Res.">
        <title>tRNAscan-SE: a program for improved detection of transfer RNA genes in genomic sequence.</title>
        <authorList>
            <person name="Lowe T.M."/>
            <person name="Eddy S.R."/>
        </authorList>
    </citation>
    <scope>NUCLEOTIDE SEQUENCE [LARGE SCALE GENOMIC DNA]</scope>
    <source>
        <strain evidence="4">r\B97-61/B2</strain>
    </source>
</reference>